<evidence type="ECO:0000259" key="11">
    <source>
        <dbReference type="Pfam" id="PF00117"/>
    </source>
</evidence>
<dbReference type="AlphaFoldDB" id="A0A7C4FH49"/>
<keyword evidence="7" id="KW-0456">Lyase</keyword>
<comment type="subunit">
    <text evidence="2">Heterodimer of HisH and HisF.</text>
</comment>
<feature type="active site" description="Nucleophile" evidence="10">
    <location>
        <position position="76"/>
    </location>
</feature>
<dbReference type="PANTHER" id="PTHR42701">
    <property type="entry name" value="IMIDAZOLE GLYCEROL PHOSPHATE SYNTHASE SUBUNIT HISH"/>
    <property type="match status" value="1"/>
</dbReference>
<dbReference type="InterPro" id="IPR029062">
    <property type="entry name" value="Class_I_gatase-like"/>
</dbReference>
<comment type="catalytic activity">
    <reaction evidence="8">
        <text>5-[(5-phospho-1-deoxy-D-ribulos-1-ylimino)methylamino]-1-(5-phospho-beta-D-ribosyl)imidazole-4-carboxamide + L-glutamine = D-erythro-1-(imidazol-4-yl)glycerol 3-phosphate + 5-amino-1-(5-phospho-beta-D-ribosyl)imidazole-4-carboxamide + L-glutamate + H(+)</text>
        <dbReference type="Rhea" id="RHEA:24793"/>
        <dbReference type="ChEBI" id="CHEBI:15378"/>
        <dbReference type="ChEBI" id="CHEBI:29985"/>
        <dbReference type="ChEBI" id="CHEBI:58278"/>
        <dbReference type="ChEBI" id="CHEBI:58359"/>
        <dbReference type="ChEBI" id="CHEBI:58475"/>
        <dbReference type="ChEBI" id="CHEBI:58525"/>
        <dbReference type="EC" id="4.3.2.10"/>
    </reaction>
</comment>
<dbReference type="GO" id="GO:0000107">
    <property type="term" value="F:imidazoleglycerol-phosphate synthase activity"/>
    <property type="evidence" value="ECO:0007669"/>
    <property type="project" value="TreeGrafter"/>
</dbReference>
<dbReference type="InterPro" id="IPR010139">
    <property type="entry name" value="Imidazole-glycPsynth_HisH"/>
</dbReference>
<dbReference type="GO" id="GO:0016829">
    <property type="term" value="F:lyase activity"/>
    <property type="evidence" value="ECO:0007669"/>
    <property type="project" value="UniProtKB-KW"/>
</dbReference>
<comment type="caution">
    <text evidence="12">The sequence shown here is derived from an EMBL/GenBank/DDBJ whole genome shotgun (WGS) entry which is preliminary data.</text>
</comment>
<organism evidence="12">
    <name type="scientific">Ignisphaera aggregans</name>
    <dbReference type="NCBI Taxonomy" id="334771"/>
    <lineage>
        <taxon>Archaea</taxon>
        <taxon>Thermoproteota</taxon>
        <taxon>Thermoprotei</taxon>
        <taxon>Desulfurococcales</taxon>
        <taxon>Desulfurococcaceae</taxon>
        <taxon>Ignisphaera</taxon>
    </lineage>
</organism>
<name>A0A7C4FH49_9CREN</name>
<evidence type="ECO:0000256" key="6">
    <source>
        <dbReference type="ARBA" id="ARBA00023102"/>
    </source>
</evidence>
<dbReference type="EMBL" id="DTFF01000040">
    <property type="protein sequence ID" value="HGI87629.1"/>
    <property type="molecule type" value="Genomic_DNA"/>
</dbReference>
<dbReference type="SUPFAM" id="SSF52317">
    <property type="entry name" value="Class I glutamine amidotransferase-like"/>
    <property type="match status" value="1"/>
</dbReference>
<proteinExistence type="predicted"/>
<dbReference type="GO" id="GO:0000105">
    <property type="term" value="P:L-histidine biosynthetic process"/>
    <property type="evidence" value="ECO:0007669"/>
    <property type="project" value="UniProtKB-UniPathway"/>
</dbReference>
<dbReference type="UniPathway" id="UPA00031">
    <property type="reaction ID" value="UER00010"/>
</dbReference>
<reference evidence="12" key="1">
    <citation type="journal article" date="2020" name="mSystems">
        <title>Genome- and Community-Level Interaction Insights into Carbon Utilization and Element Cycling Functions of Hydrothermarchaeota in Hydrothermal Sediment.</title>
        <authorList>
            <person name="Zhou Z."/>
            <person name="Liu Y."/>
            <person name="Xu W."/>
            <person name="Pan J."/>
            <person name="Luo Z.H."/>
            <person name="Li M."/>
        </authorList>
    </citation>
    <scope>NUCLEOTIDE SEQUENCE [LARGE SCALE GENOMIC DNA]</scope>
    <source>
        <strain evidence="12">SpSt-732</strain>
    </source>
</reference>
<accession>A0A7C4FH49</accession>
<protein>
    <submittedName>
        <fullName evidence="12">Imidazole glycerol phosphate synthase subunit HisH</fullName>
    </submittedName>
</protein>
<dbReference type="PROSITE" id="PS51273">
    <property type="entry name" value="GATASE_TYPE_1"/>
    <property type="match status" value="1"/>
</dbReference>
<evidence type="ECO:0000256" key="5">
    <source>
        <dbReference type="ARBA" id="ARBA00022962"/>
    </source>
</evidence>
<dbReference type="PIRSF" id="PIRSF000495">
    <property type="entry name" value="Amidotransf_hisH"/>
    <property type="match status" value="1"/>
</dbReference>
<evidence type="ECO:0000256" key="9">
    <source>
        <dbReference type="ARBA" id="ARBA00049534"/>
    </source>
</evidence>
<dbReference type="GO" id="GO:0004359">
    <property type="term" value="F:glutaminase activity"/>
    <property type="evidence" value="ECO:0007669"/>
    <property type="project" value="UniProtKB-EC"/>
</dbReference>
<feature type="active site" evidence="10">
    <location>
        <position position="183"/>
    </location>
</feature>
<comment type="pathway">
    <text evidence="1">Amino-acid biosynthesis; L-histidine biosynthesis; L-histidine from 5-phospho-alpha-D-ribose 1-diphosphate: step 5/9.</text>
</comment>
<dbReference type="InterPro" id="IPR017926">
    <property type="entry name" value="GATASE"/>
</dbReference>
<keyword evidence="3" id="KW-0028">Amino-acid biosynthesis</keyword>
<evidence type="ECO:0000256" key="3">
    <source>
        <dbReference type="ARBA" id="ARBA00022605"/>
    </source>
</evidence>
<dbReference type="PANTHER" id="PTHR42701:SF1">
    <property type="entry name" value="IMIDAZOLE GLYCEROL PHOSPHATE SYNTHASE SUBUNIT HISH"/>
    <property type="match status" value="1"/>
</dbReference>
<evidence type="ECO:0000256" key="10">
    <source>
        <dbReference type="PIRSR" id="PIRSR000495-1"/>
    </source>
</evidence>
<comment type="catalytic activity">
    <reaction evidence="9">
        <text>L-glutamine + H2O = L-glutamate + NH4(+)</text>
        <dbReference type="Rhea" id="RHEA:15889"/>
        <dbReference type="ChEBI" id="CHEBI:15377"/>
        <dbReference type="ChEBI" id="CHEBI:28938"/>
        <dbReference type="ChEBI" id="CHEBI:29985"/>
        <dbReference type="ChEBI" id="CHEBI:58359"/>
        <dbReference type="EC" id="3.5.1.2"/>
    </reaction>
</comment>
<evidence type="ECO:0000256" key="1">
    <source>
        <dbReference type="ARBA" id="ARBA00005091"/>
    </source>
</evidence>
<feature type="domain" description="Glutamine amidotransferase" evidence="11">
    <location>
        <begin position="5"/>
        <end position="187"/>
    </location>
</feature>
<dbReference type="NCBIfam" id="TIGR01855">
    <property type="entry name" value="IMP_synth_hisH"/>
    <property type="match status" value="1"/>
</dbReference>
<evidence type="ECO:0000313" key="12">
    <source>
        <dbReference type="EMBL" id="HGI87629.1"/>
    </source>
</evidence>
<evidence type="ECO:0000256" key="7">
    <source>
        <dbReference type="ARBA" id="ARBA00023239"/>
    </source>
</evidence>
<evidence type="ECO:0000256" key="2">
    <source>
        <dbReference type="ARBA" id="ARBA00011152"/>
    </source>
</evidence>
<evidence type="ECO:0000256" key="4">
    <source>
        <dbReference type="ARBA" id="ARBA00022801"/>
    </source>
</evidence>
<dbReference type="Pfam" id="PF00117">
    <property type="entry name" value="GATase"/>
    <property type="match status" value="1"/>
</dbReference>
<feature type="active site" evidence="10">
    <location>
        <position position="181"/>
    </location>
</feature>
<keyword evidence="5" id="KW-0315">Glutamine amidotransferase</keyword>
<sequence>MRALIVNYGVGNLFSIANSLRKAGFSTTIASEPAKDVDLIVLPGVGTFKAVAKYIKDRVELFNDILRSGVAFLGICLGMQVMYEYGFEGGVISKGLSWFRGYVDKMSVSAKLPHIGWSRIVYTSSAVCSEFLDLDGKYMYFIHSYIAYNYDPSTVCFTSKYGEANFPSMVLKDRIIATQFHPEKSSYNGMLFFKDLARWLKK</sequence>
<dbReference type="Gene3D" id="3.40.50.880">
    <property type="match status" value="1"/>
</dbReference>
<evidence type="ECO:0000256" key="8">
    <source>
        <dbReference type="ARBA" id="ARBA00047838"/>
    </source>
</evidence>
<gene>
    <name evidence="12" type="primary">hisH</name>
    <name evidence="12" type="ORF">ENV14_04470</name>
</gene>
<keyword evidence="6" id="KW-0368">Histidine biosynthesis</keyword>
<keyword evidence="4" id="KW-0378">Hydrolase</keyword>